<reference evidence="3" key="1">
    <citation type="submission" date="2016-10" db="EMBL/GenBank/DDBJ databases">
        <authorList>
            <person name="Varghese N."/>
            <person name="Submissions S."/>
        </authorList>
    </citation>
    <scope>NUCLEOTIDE SEQUENCE [LARGE SCALE GENOMIC DNA]</scope>
    <source>
        <strain evidence="3">CGMCC 1.6775</strain>
    </source>
</reference>
<dbReference type="Pfam" id="PF13443">
    <property type="entry name" value="HTH_26"/>
    <property type="match status" value="1"/>
</dbReference>
<accession>A0A1I4QNH3</accession>
<dbReference type="OrthoDB" id="9805309at2"/>
<keyword evidence="3" id="KW-1185">Reference proteome</keyword>
<dbReference type="Gene3D" id="1.10.260.40">
    <property type="entry name" value="lambda repressor-like DNA-binding domains"/>
    <property type="match status" value="1"/>
</dbReference>
<dbReference type="RefSeq" id="WP_091997584.1">
    <property type="nucleotide sequence ID" value="NZ_FOUR01000001.1"/>
</dbReference>
<protein>
    <submittedName>
        <fullName evidence="2">Putative transcriptional regulator</fullName>
    </submittedName>
</protein>
<dbReference type="InterPro" id="IPR001387">
    <property type="entry name" value="Cro/C1-type_HTH"/>
</dbReference>
<dbReference type="CDD" id="cd00093">
    <property type="entry name" value="HTH_XRE"/>
    <property type="match status" value="1"/>
</dbReference>
<dbReference type="Proteomes" id="UP000199339">
    <property type="component" value="Unassembled WGS sequence"/>
</dbReference>
<proteinExistence type="predicted"/>
<dbReference type="PROSITE" id="PS50943">
    <property type="entry name" value="HTH_CROC1"/>
    <property type="match status" value="1"/>
</dbReference>
<evidence type="ECO:0000313" key="2">
    <source>
        <dbReference type="EMBL" id="SFM41223.1"/>
    </source>
</evidence>
<dbReference type="SMART" id="SM00530">
    <property type="entry name" value="HTH_XRE"/>
    <property type="match status" value="1"/>
</dbReference>
<dbReference type="GO" id="GO:0003677">
    <property type="term" value="F:DNA binding"/>
    <property type="evidence" value="ECO:0007669"/>
    <property type="project" value="InterPro"/>
</dbReference>
<organism evidence="2 3">
    <name type="scientific">Marinobacter pelagius</name>
    <dbReference type="NCBI Taxonomy" id="379482"/>
    <lineage>
        <taxon>Bacteria</taxon>
        <taxon>Pseudomonadati</taxon>
        <taxon>Pseudomonadota</taxon>
        <taxon>Gammaproteobacteria</taxon>
        <taxon>Pseudomonadales</taxon>
        <taxon>Marinobacteraceae</taxon>
        <taxon>Marinobacter</taxon>
    </lineage>
</organism>
<gene>
    <name evidence="2" type="ORF">SAMN04487961_0173</name>
</gene>
<dbReference type="EMBL" id="FOUR01000001">
    <property type="protein sequence ID" value="SFM41223.1"/>
    <property type="molecule type" value="Genomic_DNA"/>
</dbReference>
<feature type="domain" description="HTH cro/C1-type" evidence="1">
    <location>
        <begin position="17"/>
        <end position="67"/>
    </location>
</feature>
<dbReference type="InterPro" id="IPR010982">
    <property type="entry name" value="Lambda_DNA-bd_dom_sf"/>
</dbReference>
<dbReference type="SUPFAM" id="SSF47413">
    <property type="entry name" value="lambda repressor-like DNA-binding domains"/>
    <property type="match status" value="1"/>
</dbReference>
<evidence type="ECO:0000313" key="3">
    <source>
        <dbReference type="Proteomes" id="UP000199339"/>
    </source>
</evidence>
<dbReference type="AlphaFoldDB" id="A0A1I4QNH3"/>
<evidence type="ECO:0000259" key="1">
    <source>
        <dbReference type="PROSITE" id="PS50943"/>
    </source>
</evidence>
<name>A0A1I4QNH3_9GAMM</name>
<sequence>MIRFRLKELIAEKGFQENRRVTLDEVSKETGIHRTTLSKIANQRGYNTTTDVLDKLCKFFCVELQEVAEYVEEPGVEI</sequence>